<comment type="caution">
    <text evidence="1">The sequence shown here is derived from an EMBL/GenBank/DDBJ whole genome shotgun (WGS) entry which is preliminary data.</text>
</comment>
<dbReference type="InterPro" id="IPR021701">
    <property type="entry name" value="DUF3284"/>
</dbReference>
<dbReference type="RefSeq" id="WP_055738160.1">
    <property type="nucleotide sequence ID" value="NZ_JAAIWL010000007.1"/>
</dbReference>
<dbReference type="PATRIC" id="fig|157838.3.peg.497"/>
<sequence length="147" mass="17248">MEIVRKMNVPAEFLYKTIIKSVLSDIHSQTGKKVVESQLPGFEYIKTFSKNNQATVKIEEITKNESYQYRTTSNIHDFTVTYKVRPLTGENCELHYSEKMESYGYLQKLNDAFVGIIWSRLKKKRFNEMLNQIEASYSREEIESSIL</sequence>
<dbReference type="STRING" id="157838.AN964_02240"/>
<evidence type="ECO:0000313" key="1">
    <source>
        <dbReference type="EMBL" id="KQL52475.1"/>
    </source>
</evidence>
<dbReference type="OrthoDB" id="2361512at2"/>
<protein>
    <recommendedName>
        <fullName evidence="3">DUF3284 domain-containing protein</fullName>
    </recommendedName>
</protein>
<keyword evidence="2" id="KW-1185">Reference proteome</keyword>
<gene>
    <name evidence="1" type="ORF">AN964_02240</name>
</gene>
<name>A0A0Q3WVB1_9BACI</name>
<dbReference type="EMBL" id="LJJC01000004">
    <property type="protein sequence ID" value="KQL52475.1"/>
    <property type="molecule type" value="Genomic_DNA"/>
</dbReference>
<reference evidence="1 2" key="1">
    <citation type="submission" date="2015-09" db="EMBL/GenBank/DDBJ databases">
        <title>Genome sequencing project for genomic taxonomy and phylogenomics of Bacillus-like bacteria.</title>
        <authorList>
            <person name="Liu B."/>
            <person name="Wang J."/>
            <person name="Zhu Y."/>
            <person name="Liu G."/>
            <person name="Chen Q."/>
            <person name="Chen Z."/>
            <person name="Lan J."/>
            <person name="Che J."/>
            <person name="Ge C."/>
            <person name="Shi H."/>
            <person name="Pan Z."/>
            <person name="Liu X."/>
        </authorList>
    </citation>
    <scope>NUCLEOTIDE SEQUENCE [LARGE SCALE GENOMIC DNA]</scope>
    <source>
        <strain evidence="1 2">LMG 18435</strain>
    </source>
</reference>
<evidence type="ECO:0008006" key="3">
    <source>
        <dbReference type="Google" id="ProtNLM"/>
    </source>
</evidence>
<proteinExistence type="predicted"/>
<organism evidence="1 2">
    <name type="scientific">Heyndrickxia shackletonii</name>
    <dbReference type="NCBI Taxonomy" id="157838"/>
    <lineage>
        <taxon>Bacteria</taxon>
        <taxon>Bacillati</taxon>
        <taxon>Bacillota</taxon>
        <taxon>Bacilli</taxon>
        <taxon>Bacillales</taxon>
        <taxon>Bacillaceae</taxon>
        <taxon>Heyndrickxia</taxon>
    </lineage>
</organism>
<evidence type="ECO:0000313" key="2">
    <source>
        <dbReference type="Proteomes" id="UP000051888"/>
    </source>
</evidence>
<accession>A0A0Q3WVB1</accession>
<dbReference type="AlphaFoldDB" id="A0A0Q3WVB1"/>
<dbReference type="Proteomes" id="UP000051888">
    <property type="component" value="Unassembled WGS sequence"/>
</dbReference>
<dbReference type="Pfam" id="PF11687">
    <property type="entry name" value="DUF3284"/>
    <property type="match status" value="1"/>
</dbReference>